<dbReference type="InterPro" id="IPR008775">
    <property type="entry name" value="Phytyl_CoA_dOase-like"/>
</dbReference>
<evidence type="ECO:0000256" key="1">
    <source>
        <dbReference type="ARBA" id="ARBA00001954"/>
    </source>
</evidence>
<dbReference type="Proteomes" id="UP001236663">
    <property type="component" value="Unassembled WGS sequence"/>
</dbReference>
<keyword evidence="2" id="KW-0223">Dioxygenase</keyword>
<dbReference type="Pfam" id="PF05721">
    <property type="entry name" value="PhyH"/>
    <property type="match status" value="1"/>
</dbReference>
<evidence type="ECO:0000313" key="3">
    <source>
        <dbReference type="Proteomes" id="UP001236663"/>
    </source>
</evidence>
<dbReference type="GO" id="GO:0051213">
    <property type="term" value="F:dioxygenase activity"/>
    <property type="evidence" value="ECO:0007669"/>
    <property type="project" value="UniProtKB-KW"/>
</dbReference>
<sequence length="314" mass="36452">MIATLKRMKWIYVVYNFFHHKKLAYLKPLYEKFGLRKRYFQTVSSKDFNENDPLIGPTLDRLNSAKELPRHPSFADLPENIKEALLPWSEEGYAVLEQFFSAEQVASINDQIEKLAKSNQLQIREGRKMMFAVNHSPKLRAEASPGRLEKILEMLLGRPVSLFQSVNFYRGSEDPAHSDFIHMSTYPYGFLIAVWIALEDIDMDNGPLFYYPGSHKLKYVMNSDFDHGGNSWMLGKNYREKYSNKIASVLADTDFKIKYFTAKKGDVLIWHANLLHGGAKVENGDRTRKSMVMHYFASDVIRYHEITQRPSFQS</sequence>
<comment type="cofactor">
    <cofactor evidence="1">
        <name>Fe(2+)</name>
        <dbReference type="ChEBI" id="CHEBI:29033"/>
    </cofactor>
</comment>
<keyword evidence="3" id="KW-1185">Reference proteome</keyword>
<dbReference type="RefSeq" id="WP_163385534.1">
    <property type="nucleotide sequence ID" value="NZ_JAUFQS010000013.1"/>
</dbReference>
<name>A0ABT8C7R7_9BACT</name>
<dbReference type="Gene3D" id="2.60.120.620">
    <property type="entry name" value="q2cbj1_9rhob like domain"/>
    <property type="match status" value="1"/>
</dbReference>
<comment type="caution">
    <text evidence="2">The sequence shown here is derived from an EMBL/GenBank/DDBJ whole genome shotgun (WGS) entry which is preliminary data.</text>
</comment>
<organism evidence="2 3">
    <name type="scientific">Cyclobacterium jeungdonense</name>
    <dbReference type="NCBI Taxonomy" id="708087"/>
    <lineage>
        <taxon>Bacteria</taxon>
        <taxon>Pseudomonadati</taxon>
        <taxon>Bacteroidota</taxon>
        <taxon>Cytophagia</taxon>
        <taxon>Cytophagales</taxon>
        <taxon>Cyclobacteriaceae</taxon>
        <taxon>Cyclobacterium</taxon>
    </lineage>
</organism>
<accession>A0ABT8C7R7</accession>
<evidence type="ECO:0000313" key="2">
    <source>
        <dbReference type="EMBL" id="MDN3688854.1"/>
    </source>
</evidence>
<reference evidence="3" key="1">
    <citation type="journal article" date="2019" name="Int. J. Syst. Evol. Microbiol.">
        <title>The Global Catalogue of Microorganisms (GCM) 10K type strain sequencing project: providing services to taxonomists for standard genome sequencing and annotation.</title>
        <authorList>
            <consortium name="The Broad Institute Genomics Platform"/>
            <consortium name="The Broad Institute Genome Sequencing Center for Infectious Disease"/>
            <person name="Wu L."/>
            <person name="Ma J."/>
        </authorList>
    </citation>
    <scope>NUCLEOTIDE SEQUENCE [LARGE SCALE GENOMIC DNA]</scope>
    <source>
        <strain evidence="3">CECT 7706</strain>
    </source>
</reference>
<dbReference type="EMBL" id="JAUFQS010000013">
    <property type="protein sequence ID" value="MDN3688854.1"/>
    <property type="molecule type" value="Genomic_DNA"/>
</dbReference>
<dbReference type="PANTHER" id="PTHR20883">
    <property type="entry name" value="PHYTANOYL-COA DIOXYGENASE DOMAIN CONTAINING 1"/>
    <property type="match status" value="1"/>
</dbReference>
<dbReference type="SUPFAM" id="SSF51197">
    <property type="entry name" value="Clavaminate synthase-like"/>
    <property type="match status" value="1"/>
</dbReference>
<dbReference type="PANTHER" id="PTHR20883:SF48">
    <property type="entry name" value="ECTOINE DIOXYGENASE"/>
    <property type="match status" value="1"/>
</dbReference>
<proteinExistence type="predicted"/>
<keyword evidence="2" id="KW-0560">Oxidoreductase</keyword>
<protein>
    <submittedName>
        <fullName evidence="2">Phytanoyl-CoA dioxygenase family protein</fullName>
    </submittedName>
</protein>
<gene>
    <name evidence="2" type="ORF">QWZ15_13520</name>
</gene>